<feature type="binding site" evidence="6">
    <location>
        <position position="141"/>
    </location>
    <ligand>
        <name>(6S)-NADPHX</name>
        <dbReference type="ChEBI" id="CHEBI:64076"/>
    </ligand>
</feature>
<reference evidence="8 9" key="1">
    <citation type="submission" date="2018-10" db="EMBL/GenBank/DDBJ databases">
        <authorList>
            <person name="Li J."/>
        </authorList>
    </citation>
    <scope>NUCLEOTIDE SEQUENCE [LARGE SCALE GENOMIC DNA]</scope>
    <source>
        <strain evidence="8 9">JCM 11654</strain>
    </source>
</reference>
<evidence type="ECO:0000313" key="9">
    <source>
        <dbReference type="Proteomes" id="UP000269438"/>
    </source>
</evidence>
<dbReference type="AlphaFoldDB" id="A0A3L7AGX4"/>
<dbReference type="Proteomes" id="UP000269438">
    <property type="component" value="Unassembled WGS sequence"/>
</dbReference>
<dbReference type="SUPFAM" id="SSF53613">
    <property type="entry name" value="Ribokinase-like"/>
    <property type="match status" value="1"/>
</dbReference>
<evidence type="ECO:0000256" key="1">
    <source>
        <dbReference type="ARBA" id="ARBA00022741"/>
    </source>
</evidence>
<comment type="subunit">
    <text evidence="6">Homotetramer.</text>
</comment>
<dbReference type="GO" id="GO:0052856">
    <property type="term" value="F:NAD(P)HX epimerase activity"/>
    <property type="evidence" value="ECO:0007669"/>
    <property type="project" value="TreeGrafter"/>
</dbReference>
<feature type="binding site" evidence="6">
    <location>
        <position position="94"/>
    </location>
    <ligand>
        <name>(6S)-NADPHX</name>
        <dbReference type="ChEBI" id="CHEBI:64076"/>
    </ligand>
</feature>
<keyword evidence="4 6" id="KW-0520">NAD</keyword>
<evidence type="ECO:0000259" key="7">
    <source>
        <dbReference type="PROSITE" id="PS51383"/>
    </source>
</evidence>
<organism evidence="8 9">
    <name type="scientific">Mycetocola lacteus</name>
    <dbReference type="NCBI Taxonomy" id="76637"/>
    <lineage>
        <taxon>Bacteria</taxon>
        <taxon>Bacillati</taxon>
        <taxon>Actinomycetota</taxon>
        <taxon>Actinomycetes</taxon>
        <taxon>Micrococcales</taxon>
        <taxon>Microbacteriaceae</taxon>
        <taxon>Mycetocola</taxon>
    </lineage>
</organism>
<dbReference type="PANTHER" id="PTHR12592">
    <property type="entry name" value="ATP-DEPENDENT (S)-NAD(P)H-HYDRATE DEHYDRATASE FAMILY MEMBER"/>
    <property type="match status" value="1"/>
</dbReference>
<feature type="binding site" evidence="6">
    <location>
        <position position="224"/>
    </location>
    <ligand>
        <name>(6S)-NADPHX</name>
        <dbReference type="ChEBI" id="CHEBI:64076"/>
    </ligand>
</feature>
<dbReference type="Gene3D" id="3.40.1190.20">
    <property type="match status" value="1"/>
</dbReference>
<dbReference type="PANTHER" id="PTHR12592:SF0">
    <property type="entry name" value="ATP-DEPENDENT (S)-NAD(P)H-HYDRATE DEHYDRATASE"/>
    <property type="match status" value="1"/>
</dbReference>
<keyword evidence="3 6" id="KW-0521">NADP</keyword>
<feature type="domain" description="YjeF C-terminal" evidence="7">
    <location>
        <begin position="9"/>
        <end position="283"/>
    </location>
</feature>
<keyword evidence="5 6" id="KW-0456">Lyase</keyword>
<name>A0A3L7AGX4_9MICO</name>
<dbReference type="EMBL" id="RCUY01000016">
    <property type="protein sequence ID" value="RLP78911.1"/>
    <property type="molecule type" value="Genomic_DNA"/>
</dbReference>
<evidence type="ECO:0000313" key="8">
    <source>
        <dbReference type="EMBL" id="RLP78911.1"/>
    </source>
</evidence>
<feature type="binding site" evidence="6">
    <location>
        <begin position="194"/>
        <end position="198"/>
    </location>
    <ligand>
        <name>AMP</name>
        <dbReference type="ChEBI" id="CHEBI:456215"/>
    </ligand>
</feature>
<dbReference type="InterPro" id="IPR029056">
    <property type="entry name" value="Ribokinase-like"/>
</dbReference>
<evidence type="ECO:0000256" key="2">
    <source>
        <dbReference type="ARBA" id="ARBA00022840"/>
    </source>
</evidence>
<comment type="catalytic activity">
    <reaction evidence="6">
        <text>(6S)-NADPHX + ADP = AMP + phosphate + NADPH + H(+)</text>
        <dbReference type="Rhea" id="RHEA:32235"/>
        <dbReference type="ChEBI" id="CHEBI:15378"/>
        <dbReference type="ChEBI" id="CHEBI:43474"/>
        <dbReference type="ChEBI" id="CHEBI:57783"/>
        <dbReference type="ChEBI" id="CHEBI:64076"/>
        <dbReference type="ChEBI" id="CHEBI:456215"/>
        <dbReference type="ChEBI" id="CHEBI:456216"/>
        <dbReference type="EC" id="4.2.1.136"/>
    </reaction>
</comment>
<accession>A0A3L7AGX4</accession>
<feature type="binding site" evidence="6">
    <location>
        <position position="223"/>
    </location>
    <ligand>
        <name>AMP</name>
        <dbReference type="ChEBI" id="CHEBI:456215"/>
    </ligand>
</feature>
<dbReference type="GO" id="GO:0005524">
    <property type="term" value="F:ATP binding"/>
    <property type="evidence" value="ECO:0007669"/>
    <property type="project" value="UniProtKB-KW"/>
</dbReference>
<protein>
    <recommendedName>
        <fullName evidence="6">ADP-dependent (S)-NAD(P)H-hydrate dehydratase</fullName>
        <ecNumber evidence="6">4.2.1.136</ecNumber>
    </recommendedName>
    <alternativeName>
        <fullName evidence="6">ADP-dependent NAD(P)HX dehydratase</fullName>
    </alternativeName>
</protein>
<dbReference type="InterPro" id="IPR000631">
    <property type="entry name" value="CARKD"/>
</dbReference>
<dbReference type="PROSITE" id="PS51383">
    <property type="entry name" value="YJEF_C_3"/>
    <property type="match status" value="1"/>
</dbReference>
<evidence type="ECO:0000256" key="4">
    <source>
        <dbReference type="ARBA" id="ARBA00023027"/>
    </source>
</evidence>
<dbReference type="OrthoDB" id="9806925at2"/>
<comment type="caution">
    <text evidence="8">The sequence shown here is derived from an EMBL/GenBank/DDBJ whole genome shotgun (WGS) entry which is preliminary data.</text>
</comment>
<comment type="catalytic activity">
    <reaction evidence="6">
        <text>(6S)-NADHX + ADP = AMP + phosphate + NADH + H(+)</text>
        <dbReference type="Rhea" id="RHEA:32223"/>
        <dbReference type="ChEBI" id="CHEBI:15378"/>
        <dbReference type="ChEBI" id="CHEBI:43474"/>
        <dbReference type="ChEBI" id="CHEBI:57945"/>
        <dbReference type="ChEBI" id="CHEBI:64074"/>
        <dbReference type="ChEBI" id="CHEBI:456215"/>
        <dbReference type="ChEBI" id="CHEBI:456216"/>
        <dbReference type="EC" id="4.2.1.136"/>
    </reaction>
</comment>
<dbReference type="GO" id="GO:0046496">
    <property type="term" value="P:nicotinamide nucleotide metabolic process"/>
    <property type="evidence" value="ECO:0007669"/>
    <property type="project" value="UniProtKB-UniRule"/>
</dbReference>
<dbReference type="GO" id="GO:0110051">
    <property type="term" value="P:metabolite repair"/>
    <property type="evidence" value="ECO:0007669"/>
    <property type="project" value="TreeGrafter"/>
</dbReference>
<dbReference type="CDD" id="cd01171">
    <property type="entry name" value="YXKO-related"/>
    <property type="match status" value="1"/>
</dbReference>
<comment type="function">
    <text evidence="6">Catalyzes the dehydration of the S-form of NAD(P)HX at the expense of ADP, which is converted to AMP. Together with NAD(P)HX epimerase, which catalyzes the epimerization of the S- and R-forms, the enzyme allows the repair of both epimers of NAD(P)HX, a damaged form of NAD(P)H that is a result of enzymatic or heat-dependent hydration.</text>
</comment>
<dbReference type="Pfam" id="PF01256">
    <property type="entry name" value="Carb_kinase"/>
    <property type="match status" value="1"/>
</dbReference>
<dbReference type="HAMAP" id="MF_01965">
    <property type="entry name" value="NADHX_dehydratase"/>
    <property type="match status" value="1"/>
</dbReference>
<dbReference type="InterPro" id="IPR017953">
    <property type="entry name" value="Carbohydrate_kinase_pred_CS"/>
</dbReference>
<dbReference type="EC" id="4.2.1.136" evidence="6"/>
<dbReference type="PROSITE" id="PS01050">
    <property type="entry name" value="YJEF_C_2"/>
    <property type="match status" value="1"/>
</dbReference>
<sequence length="286" mass="28925">MTDTGIPWHLVDTREQIRIPTAADDKYRRGVLGIRTGSVRYPGAAILGVEAALHTGVGMVRYVGPDSVGHAVLARRPEAVLGAGRVQALLIGSGMEQLDPEGADAHALAEAVEAGIPSILDAGAIGLVAHHPGARILLTPHAGELAGLFLDHPDERRHEGIPTTQAGLRSWIEAHPELAASCAAERWGVSVLLKGAHTVAAAPGEAALILPAATPWLASAGTGDVLAGAIGALAASAGTHSSLARIAAAGAHLHTLAAERASAGGPLLALELAHALAPTVADVLRG</sequence>
<feature type="binding site" evidence="6">
    <location>
        <position position="44"/>
    </location>
    <ligand>
        <name>(6S)-NADPHX</name>
        <dbReference type="ChEBI" id="CHEBI:64076"/>
    </ligand>
</feature>
<keyword evidence="1 6" id="KW-0547">Nucleotide-binding</keyword>
<gene>
    <name evidence="6" type="primary">nnrD</name>
    <name evidence="8" type="ORF">D9V34_17050</name>
</gene>
<keyword evidence="2 6" id="KW-0067">ATP-binding</keyword>
<comment type="cofactor">
    <cofactor evidence="6">
        <name>Mg(2+)</name>
        <dbReference type="ChEBI" id="CHEBI:18420"/>
    </cofactor>
</comment>
<dbReference type="RefSeq" id="WP_121689660.1">
    <property type="nucleotide sequence ID" value="NZ_RCUY01000016.1"/>
</dbReference>
<evidence type="ECO:0000256" key="3">
    <source>
        <dbReference type="ARBA" id="ARBA00022857"/>
    </source>
</evidence>
<keyword evidence="9" id="KW-1185">Reference proteome</keyword>
<evidence type="ECO:0000256" key="6">
    <source>
        <dbReference type="HAMAP-Rule" id="MF_01965"/>
    </source>
</evidence>
<proteinExistence type="inferred from homology"/>
<dbReference type="GO" id="GO:0052855">
    <property type="term" value="F:ADP-dependent NAD(P)H-hydrate dehydratase activity"/>
    <property type="evidence" value="ECO:0007669"/>
    <property type="project" value="UniProtKB-UniRule"/>
</dbReference>
<comment type="similarity">
    <text evidence="6">Belongs to the NnrD/CARKD family.</text>
</comment>
<evidence type="ECO:0000256" key="5">
    <source>
        <dbReference type="ARBA" id="ARBA00023239"/>
    </source>
</evidence>